<dbReference type="RefSeq" id="WP_316701747.1">
    <property type="nucleotide sequence ID" value="NZ_CP136336.1"/>
</dbReference>
<dbReference type="InterPro" id="IPR051814">
    <property type="entry name" value="NAD(P)H-dep_FMN_reductase"/>
</dbReference>
<protein>
    <submittedName>
        <fullName evidence="6">NADPH-dependent FMN reductase</fullName>
        <ecNumber evidence="6">1.5.1.38</ecNumber>
    </submittedName>
</protein>
<dbReference type="NCBIfam" id="TIGR03567">
    <property type="entry name" value="FMN_reduc_SsuE"/>
    <property type="match status" value="1"/>
</dbReference>
<dbReference type="EMBL" id="CP136336">
    <property type="protein sequence ID" value="WOB08868.1"/>
    <property type="molecule type" value="Genomic_DNA"/>
</dbReference>
<accession>A0ABZ0CV67</accession>
<feature type="domain" description="NADPH-dependent FMN reductase-like" evidence="5">
    <location>
        <begin position="1"/>
        <end position="141"/>
    </location>
</feature>
<keyword evidence="7" id="KW-1185">Reference proteome</keyword>
<keyword evidence="4 6" id="KW-0560">Oxidoreductase</keyword>
<dbReference type="PANTHER" id="PTHR43408:SF1">
    <property type="entry name" value="FMN REDUCTASE (NADPH)"/>
    <property type="match status" value="1"/>
</dbReference>
<dbReference type="EC" id="1.5.1.38" evidence="6"/>
<proteinExistence type="inferred from homology"/>
<dbReference type="Proteomes" id="UP001303946">
    <property type="component" value="Chromosome"/>
</dbReference>
<evidence type="ECO:0000313" key="7">
    <source>
        <dbReference type="Proteomes" id="UP001303946"/>
    </source>
</evidence>
<gene>
    <name evidence="6" type="primary">ssuE</name>
    <name evidence="6" type="ORF">RXV79_02130</name>
</gene>
<keyword evidence="2" id="KW-0285">Flavoprotein</keyword>
<organism evidence="6 7">
    <name type="scientific">Piscinibacter gummiphilus</name>
    <dbReference type="NCBI Taxonomy" id="946333"/>
    <lineage>
        <taxon>Bacteria</taxon>
        <taxon>Pseudomonadati</taxon>
        <taxon>Pseudomonadota</taxon>
        <taxon>Betaproteobacteria</taxon>
        <taxon>Burkholderiales</taxon>
        <taxon>Sphaerotilaceae</taxon>
        <taxon>Piscinibacter</taxon>
    </lineage>
</organism>
<evidence type="ECO:0000313" key="6">
    <source>
        <dbReference type="EMBL" id="WOB08868.1"/>
    </source>
</evidence>
<evidence type="ECO:0000259" key="5">
    <source>
        <dbReference type="Pfam" id="PF03358"/>
    </source>
</evidence>
<dbReference type="GO" id="GO:0052873">
    <property type="term" value="F:FMN reductase (NADPH) activity"/>
    <property type="evidence" value="ECO:0007669"/>
    <property type="project" value="UniProtKB-EC"/>
</dbReference>
<comment type="similarity">
    <text evidence="1">Belongs to the SsuE family.</text>
</comment>
<dbReference type="InterPro" id="IPR020048">
    <property type="entry name" value="NADPH-dep_FMN_reduc_SsuE"/>
</dbReference>
<evidence type="ECO:0000256" key="1">
    <source>
        <dbReference type="ARBA" id="ARBA00005990"/>
    </source>
</evidence>
<dbReference type="InterPro" id="IPR005025">
    <property type="entry name" value="FMN_Rdtase-like_dom"/>
</dbReference>
<dbReference type="InterPro" id="IPR029039">
    <property type="entry name" value="Flavoprotein-like_sf"/>
</dbReference>
<dbReference type="SUPFAM" id="SSF52218">
    <property type="entry name" value="Flavoproteins"/>
    <property type="match status" value="1"/>
</dbReference>
<evidence type="ECO:0000256" key="3">
    <source>
        <dbReference type="ARBA" id="ARBA00022643"/>
    </source>
</evidence>
<dbReference type="PANTHER" id="PTHR43408">
    <property type="entry name" value="FMN REDUCTASE (NADPH)"/>
    <property type="match status" value="1"/>
</dbReference>
<evidence type="ECO:0000256" key="4">
    <source>
        <dbReference type="ARBA" id="ARBA00023002"/>
    </source>
</evidence>
<keyword evidence="3" id="KW-0288">FMN</keyword>
<dbReference type="Pfam" id="PF03358">
    <property type="entry name" value="FMN_red"/>
    <property type="match status" value="1"/>
</dbReference>
<sequence>MNIVSISGSPSQRSRSGWLLELAQARLETAAHERHRVQVRELPAHALVAADARHPEVAASVARVAEADVLIVSTPIYKAAYSGLLKLWLDLLPQDALRGKTVLPLATGGSIAHLLAVDYALKPVLSALGARNILDGVYATDAQLPSLPAGGYAPDDALLERLDRALQPLLSTHERMRVAEPARC</sequence>
<name>A0ABZ0CV67_9BURK</name>
<evidence type="ECO:0000256" key="2">
    <source>
        <dbReference type="ARBA" id="ARBA00022630"/>
    </source>
</evidence>
<reference evidence="6 7" key="1">
    <citation type="submission" date="2023-10" db="EMBL/GenBank/DDBJ databases">
        <title>Bacteria for the degradation of biodegradable plastic PBAT(Polybutylene adipate terephthalate).</title>
        <authorList>
            <person name="Weon H.-Y."/>
            <person name="Yeon J."/>
        </authorList>
    </citation>
    <scope>NUCLEOTIDE SEQUENCE [LARGE SCALE GENOMIC DNA]</scope>
    <source>
        <strain evidence="6 7">SBD 7-3</strain>
    </source>
</reference>
<dbReference type="Gene3D" id="3.40.50.360">
    <property type="match status" value="1"/>
</dbReference>